<dbReference type="GeneID" id="94193986"/>
<accession>A0AAV4LSG2</accession>
<proteinExistence type="predicted"/>
<gene>
    <name evidence="2" type="ORF">BcabD6B2_19400</name>
</gene>
<keyword evidence="3" id="KW-1185">Reference proteome</keyword>
<evidence type="ECO:0000313" key="3">
    <source>
        <dbReference type="Proteomes" id="UP001497744"/>
    </source>
</evidence>
<evidence type="ECO:0000313" key="2">
    <source>
        <dbReference type="EMBL" id="GIX62505.1"/>
    </source>
</evidence>
<protein>
    <submittedName>
        <fullName evidence="2">dUTP diphosphatase</fullName>
    </submittedName>
</protein>
<evidence type="ECO:0000256" key="1">
    <source>
        <dbReference type="SAM" id="MobiDB-lite"/>
    </source>
</evidence>
<dbReference type="EMBL" id="BPLF01000002">
    <property type="protein sequence ID" value="GIX62505.1"/>
    <property type="molecule type" value="Genomic_DNA"/>
</dbReference>
<reference evidence="2 3" key="1">
    <citation type="submission" date="2021-06" db="EMBL/GenBank/DDBJ databases">
        <title>Genome sequence of Babesia caballi.</title>
        <authorList>
            <person name="Yamagishi J."/>
            <person name="Kidaka T."/>
            <person name="Ochi A."/>
        </authorList>
    </citation>
    <scope>NUCLEOTIDE SEQUENCE [LARGE SCALE GENOMIC DNA]</scope>
    <source>
        <strain evidence="2">USDA-D6B2</strain>
    </source>
</reference>
<organism evidence="2 3">
    <name type="scientific">Babesia caballi</name>
    <dbReference type="NCBI Taxonomy" id="5871"/>
    <lineage>
        <taxon>Eukaryota</taxon>
        <taxon>Sar</taxon>
        <taxon>Alveolata</taxon>
        <taxon>Apicomplexa</taxon>
        <taxon>Aconoidasida</taxon>
        <taxon>Piroplasmida</taxon>
        <taxon>Babesiidae</taxon>
        <taxon>Babesia</taxon>
    </lineage>
</organism>
<dbReference type="Proteomes" id="UP001497744">
    <property type="component" value="Unassembled WGS sequence"/>
</dbReference>
<sequence>MTTATSLPPGPPRQTTLRYQFQNYQLTALCEQHDTTSRQKGAHKGAKAAEVEAVSSTGQGGEARVAEEGRAGRAGRFYDVEEISDVVVTNEVERGEG</sequence>
<dbReference type="AlphaFoldDB" id="A0AAV4LSG2"/>
<feature type="region of interest" description="Disordered" evidence="1">
    <location>
        <begin position="35"/>
        <end position="69"/>
    </location>
</feature>
<name>A0AAV4LSG2_BABCB</name>
<comment type="caution">
    <text evidence="2">The sequence shown here is derived from an EMBL/GenBank/DDBJ whole genome shotgun (WGS) entry which is preliminary data.</text>
</comment>
<dbReference type="RefSeq" id="XP_067714574.1">
    <property type="nucleotide sequence ID" value="XM_067858473.1"/>
</dbReference>